<dbReference type="InterPro" id="IPR028098">
    <property type="entry name" value="Glyco_trans_4-like_N"/>
</dbReference>
<feature type="domain" description="Glycosyltransferase subfamily 4-like N-terminal" evidence="2">
    <location>
        <begin position="13"/>
        <end position="180"/>
    </location>
</feature>
<dbReference type="Proteomes" id="UP001259572">
    <property type="component" value="Unassembled WGS sequence"/>
</dbReference>
<feature type="domain" description="Glycosyl transferase family 1" evidence="1">
    <location>
        <begin position="239"/>
        <end position="336"/>
    </location>
</feature>
<dbReference type="SUPFAM" id="SSF53756">
    <property type="entry name" value="UDP-Glycosyltransferase/glycogen phosphorylase"/>
    <property type="match status" value="1"/>
</dbReference>
<proteinExistence type="predicted"/>
<dbReference type="Gene3D" id="3.40.50.2000">
    <property type="entry name" value="Glycogen Phosphorylase B"/>
    <property type="match status" value="2"/>
</dbReference>
<dbReference type="EMBL" id="JAVUPU010000008">
    <property type="protein sequence ID" value="MDT9600389.1"/>
    <property type="molecule type" value="Genomic_DNA"/>
</dbReference>
<reference evidence="3 4" key="1">
    <citation type="submission" date="2023-05" db="EMBL/GenBank/DDBJ databases">
        <authorList>
            <person name="Guo Y."/>
        </authorList>
    </citation>
    <scope>NUCLEOTIDE SEQUENCE [LARGE SCALE GENOMIC DNA]</scope>
    <source>
        <strain evidence="3 4">GR2756</strain>
    </source>
</reference>
<protein>
    <submittedName>
        <fullName evidence="3">Glycosyltransferase family 4 protein</fullName>
        <ecNumber evidence="3">2.4.-.-</ecNumber>
    </submittedName>
</protein>
<evidence type="ECO:0000259" key="2">
    <source>
        <dbReference type="Pfam" id="PF13439"/>
    </source>
</evidence>
<evidence type="ECO:0000259" key="1">
    <source>
        <dbReference type="Pfam" id="PF00534"/>
    </source>
</evidence>
<gene>
    <name evidence="3" type="ORF">RQX22_15630</name>
</gene>
<name>A0ABU3QAH8_9SPHN</name>
<keyword evidence="4" id="KW-1185">Reference proteome</keyword>
<evidence type="ECO:0000313" key="3">
    <source>
        <dbReference type="EMBL" id="MDT9600389.1"/>
    </source>
</evidence>
<comment type="caution">
    <text evidence="3">The sequence shown here is derived from an EMBL/GenBank/DDBJ whole genome shotgun (WGS) entry which is preliminary data.</text>
</comment>
<dbReference type="InterPro" id="IPR001296">
    <property type="entry name" value="Glyco_trans_1"/>
</dbReference>
<dbReference type="EC" id="2.4.-.-" evidence="3"/>
<keyword evidence="3" id="KW-0808">Transferase</keyword>
<keyword evidence="3" id="KW-0328">Glycosyltransferase</keyword>
<dbReference type="RefSeq" id="WP_315727517.1">
    <property type="nucleotide sequence ID" value="NZ_JAVUPU010000008.1"/>
</dbReference>
<evidence type="ECO:0000313" key="4">
    <source>
        <dbReference type="Proteomes" id="UP001259572"/>
    </source>
</evidence>
<dbReference type="Pfam" id="PF00534">
    <property type="entry name" value="Glycos_transf_1"/>
    <property type="match status" value="1"/>
</dbReference>
<accession>A0ABU3QAH8</accession>
<dbReference type="PANTHER" id="PTHR12526">
    <property type="entry name" value="GLYCOSYLTRANSFERASE"/>
    <property type="match status" value="1"/>
</dbReference>
<dbReference type="CDD" id="cd03801">
    <property type="entry name" value="GT4_PimA-like"/>
    <property type="match status" value="1"/>
</dbReference>
<dbReference type="PANTHER" id="PTHR12526:SF636">
    <property type="entry name" value="BLL3647 PROTEIN"/>
    <property type="match status" value="1"/>
</dbReference>
<organism evidence="3 4">
    <name type="scientific">Sphingosinicella rhizophila</name>
    <dbReference type="NCBI Taxonomy" id="3050082"/>
    <lineage>
        <taxon>Bacteria</taxon>
        <taxon>Pseudomonadati</taxon>
        <taxon>Pseudomonadota</taxon>
        <taxon>Alphaproteobacteria</taxon>
        <taxon>Sphingomonadales</taxon>
        <taxon>Sphingosinicellaceae</taxon>
        <taxon>Sphingosinicella</taxon>
    </lineage>
</organism>
<sequence>MSDMRIMMTADAVGGVWQYSIDLARGLSRLGIETVLATMGPAMTARQRAEAAEIPELRLIETGLVLDWMARDASAVREASSAIEQIAKECEADIIQLSTPALAAQSRFHAPVVAVQHSCVATWWDAVHGSELPADFQWRAELVRQGLAAASIVITPTAAFGHMTQRRYDLPTVPRTIHNGRTPLALTPRAAHDFVFTAGRLWDDGKNLRTIDAAAARIGVPIHAAGSVLTPQGAEVKFDHIHCLGLLDEDQLGQWLAARPVFVSAALYEPFGLAVLEAAAAGCALILSDIPTFRELWEDVAIFIPARNHNAFAHAMAELVGDDCERARMGRAARERAARFTPDAMAAQMASIYRSLLPAASGPRLTSRVAA</sequence>
<dbReference type="GO" id="GO:0016757">
    <property type="term" value="F:glycosyltransferase activity"/>
    <property type="evidence" value="ECO:0007669"/>
    <property type="project" value="UniProtKB-KW"/>
</dbReference>
<dbReference type="Pfam" id="PF13439">
    <property type="entry name" value="Glyco_transf_4"/>
    <property type="match status" value="1"/>
</dbReference>